<feature type="signal peptide" evidence="9">
    <location>
        <begin position="1"/>
        <end position="21"/>
    </location>
</feature>
<evidence type="ECO:0000259" key="10">
    <source>
        <dbReference type="PROSITE" id="PS50234"/>
    </source>
</evidence>
<reference evidence="12" key="1">
    <citation type="submission" date="2021-10" db="EMBL/GenBank/DDBJ databases">
        <title>Tropical sea cucumber genome reveals ecological adaptation and Cuvierian tubules defense mechanism.</title>
        <authorList>
            <person name="Chen T."/>
        </authorList>
    </citation>
    <scope>NUCLEOTIDE SEQUENCE</scope>
    <source>
        <strain evidence="12">Nanhai2018</strain>
        <tissue evidence="12">Muscle</tissue>
    </source>
</reference>
<evidence type="ECO:0000256" key="8">
    <source>
        <dbReference type="SAM" id="MobiDB-lite"/>
    </source>
</evidence>
<dbReference type="GO" id="GO:0030212">
    <property type="term" value="P:hyaluronan metabolic process"/>
    <property type="evidence" value="ECO:0007669"/>
    <property type="project" value="InterPro"/>
</dbReference>
<dbReference type="PROSITE" id="PS51468">
    <property type="entry name" value="VIT"/>
    <property type="match status" value="1"/>
</dbReference>
<gene>
    <name evidence="12" type="ORF">HOLleu_04843</name>
</gene>
<dbReference type="PROSITE" id="PS50234">
    <property type="entry name" value="VWFA"/>
    <property type="match status" value="1"/>
</dbReference>
<proteinExistence type="inferred from homology"/>
<dbReference type="Pfam" id="PF08487">
    <property type="entry name" value="VIT"/>
    <property type="match status" value="1"/>
</dbReference>
<dbReference type="PANTHER" id="PTHR10338:SF108">
    <property type="entry name" value="INTER-ALPHA-TRYPSIN INHIBITOR HEAVY CHAIN H4-LIKE PROTEIN"/>
    <property type="match status" value="1"/>
</dbReference>
<dbReference type="SMART" id="SM00327">
    <property type="entry name" value="VWA"/>
    <property type="match status" value="1"/>
</dbReference>
<keyword evidence="13" id="KW-1185">Reference proteome</keyword>
<dbReference type="GO" id="GO:0004867">
    <property type="term" value="F:serine-type endopeptidase inhibitor activity"/>
    <property type="evidence" value="ECO:0007669"/>
    <property type="project" value="UniProtKB-KW"/>
</dbReference>
<dbReference type="PANTHER" id="PTHR10338">
    <property type="entry name" value="INTER-ALPHA-TRYPSIN INHIBITOR HEAVY CHAIN FAMILY MEMBER"/>
    <property type="match status" value="1"/>
</dbReference>
<dbReference type="InterPro" id="IPR013694">
    <property type="entry name" value="VIT"/>
</dbReference>
<evidence type="ECO:0000256" key="3">
    <source>
        <dbReference type="ARBA" id="ARBA00022525"/>
    </source>
</evidence>
<evidence type="ECO:0000259" key="11">
    <source>
        <dbReference type="PROSITE" id="PS51468"/>
    </source>
</evidence>
<comment type="caution">
    <text evidence="12">The sequence shown here is derived from an EMBL/GenBank/DDBJ whole genome shotgun (WGS) entry which is preliminary data.</text>
</comment>
<evidence type="ECO:0000313" key="13">
    <source>
        <dbReference type="Proteomes" id="UP001152320"/>
    </source>
</evidence>
<dbReference type="InterPro" id="IPR010600">
    <property type="entry name" value="ITI_HC_C"/>
</dbReference>
<dbReference type="OrthoDB" id="299997at2759"/>
<dbReference type="InterPro" id="IPR050934">
    <property type="entry name" value="ITIH"/>
</dbReference>
<dbReference type="Proteomes" id="UP001152320">
    <property type="component" value="Chromosome 2"/>
</dbReference>
<feature type="region of interest" description="Disordered" evidence="8">
    <location>
        <begin position="664"/>
        <end position="708"/>
    </location>
</feature>
<dbReference type="Pfam" id="PF00092">
    <property type="entry name" value="VWA"/>
    <property type="match status" value="1"/>
</dbReference>
<keyword evidence="5 9" id="KW-0732">Signal</keyword>
<evidence type="ECO:0000256" key="9">
    <source>
        <dbReference type="SAM" id="SignalP"/>
    </source>
</evidence>
<evidence type="ECO:0000256" key="7">
    <source>
        <dbReference type="ARBA" id="ARBA00023180"/>
    </source>
</evidence>
<dbReference type="AlphaFoldDB" id="A0A9Q1HHR3"/>
<feature type="chain" id="PRO_5040188397" evidence="9">
    <location>
        <begin position="22"/>
        <end position="938"/>
    </location>
</feature>
<feature type="domain" description="VWFA" evidence="10">
    <location>
        <begin position="319"/>
        <end position="509"/>
    </location>
</feature>
<feature type="domain" description="VIT" evidence="11">
    <location>
        <begin position="62"/>
        <end position="191"/>
    </location>
</feature>
<keyword evidence="6" id="KW-0722">Serine protease inhibitor</keyword>
<dbReference type="Gene3D" id="3.40.50.410">
    <property type="entry name" value="von Willebrand factor, type A domain"/>
    <property type="match status" value="1"/>
</dbReference>
<evidence type="ECO:0000313" key="12">
    <source>
        <dbReference type="EMBL" id="KAJ8046230.1"/>
    </source>
</evidence>
<dbReference type="EMBL" id="JAIZAY010000002">
    <property type="protein sequence ID" value="KAJ8046230.1"/>
    <property type="molecule type" value="Genomic_DNA"/>
</dbReference>
<keyword evidence="3" id="KW-0964">Secreted</keyword>
<dbReference type="GO" id="GO:0005576">
    <property type="term" value="C:extracellular region"/>
    <property type="evidence" value="ECO:0007669"/>
    <property type="project" value="UniProtKB-SubCell"/>
</dbReference>
<evidence type="ECO:0000256" key="6">
    <source>
        <dbReference type="ARBA" id="ARBA00022900"/>
    </source>
</evidence>
<feature type="compositionally biased region" description="Low complexity" evidence="8">
    <location>
        <begin position="679"/>
        <end position="700"/>
    </location>
</feature>
<evidence type="ECO:0000256" key="1">
    <source>
        <dbReference type="ARBA" id="ARBA00004613"/>
    </source>
</evidence>
<dbReference type="SUPFAM" id="SSF53300">
    <property type="entry name" value="vWA-like"/>
    <property type="match status" value="1"/>
</dbReference>
<accession>A0A9Q1HHR3</accession>
<dbReference type="Pfam" id="PF06668">
    <property type="entry name" value="ITI_HC_C"/>
    <property type="match status" value="1"/>
</dbReference>
<keyword evidence="4" id="KW-0646">Protease inhibitor</keyword>
<evidence type="ECO:0000256" key="2">
    <source>
        <dbReference type="ARBA" id="ARBA00010158"/>
    </source>
</evidence>
<evidence type="ECO:0000256" key="4">
    <source>
        <dbReference type="ARBA" id="ARBA00022690"/>
    </source>
</evidence>
<comment type="similarity">
    <text evidence="2">Belongs to the ITIH family.</text>
</comment>
<dbReference type="InterPro" id="IPR036465">
    <property type="entry name" value="vWFA_dom_sf"/>
</dbReference>
<dbReference type="InterPro" id="IPR002035">
    <property type="entry name" value="VWF_A"/>
</dbReference>
<sequence length="938" mass="104551">MKILILQLLVMLISYSRMGVSSPVQAWQINERHERNVGCNNEEGSGDVGSGDILGCDTDQVDSLLPTPASRRYRKPRILSQKVESSITARYVSTTVVTRIKNGAPVSQDSNFWFRLSKGAFISDFFMKVNGRIYQAEVQEKEAAQKAYNEAKRRGKTASQVKQSQNDANKFETNINLSPNTTASFHLTFQELLRRKDGVFQHRINLYPKEIVRNLIAEVYITEPQGISFANITWEQDSSLTTDFLYDALSVHYKSDTEVHALFNPSEVDQEGLSETGLQGDLVITYDVVHDTGAGHIEIVNGYFVHHISPVNIPATRKNVVFVIDTSGSMMGTKMAQTKAAMETIIDDVREFDRFNIITFASSADQWKSYLVNATKKNKEEAKEFVNGFLAYGGTNLHYGLMLAVRALKDMEEGSGDSLLEASDSNDALPMIILLTDGQPTSGQTNPTYIVNSITKEIQGEIALFSLAFGTGADYKLLEKLSGHNQGLARQIYEDSSANLQLEGFYDEVATPLLHHISVEYPEDKVEVDSLTQTNFISYFEGTELVIAGKLKENFTGNELSAVVSANSFDINYEWGLTKEIARSEEVIDQNDPVLKPRVVDDFAQRLWAYATIKSLLEKQNIAMTSAEKLSLRERALLLALKYKFVTPLTSLIIIKPDEEKGFDDSIGEDGTPVSNTAPRGRGTPSRTSPSRTYSSRPGSGAAGDPHIVVEDPDSEVRLCFDIHGPEGTVVSLVEDPILGVTVNGEMVEKDNFTSVNPNKPSPSYFGRIAIQLGQDWITISPESVLINDDRHLEWVLFSEANINTCRLEIFKEELVKLSCENGVVMKVLRHQIPGDSHQHFDFFLGEGRMFSNSVDGIIGQFQRRSLTVLESSVHHLVKYGGTKAQLSLDGKNLKVYEIYRPRTGTCWATYAKNGLPMLETKYEDYKLPNLFSKLSPN</sequence>
<evidence type="ECO:0000256" key="5">
    <source>
        <dbReference type="ARBA" id="ARBA00022729"/>
    </source>
</evidence>
<organism evidence="12 13">
    <name type="scientific">Holothuria leucospilota</name>
    <name type="common">Black long sea cucumber</name>
    <name type="synonym">Mertensiothuria leucospilota</name>
    <dbReference type="NCBI Taxonomy" id="206669"/>
    <lineage>
        <taxon>Eukaryota</taxon>
        <taxon>Metazoa</taxon>
        <taxon>Echinodermata</taxon>
        <taxon>Eleutherozoa</taxon>
        <taxon>Echinozoa</taxon>
        <taxon>Holothuroidea</taxon>
        <taxon>Aspidochirotacea</taxon>
        <taxon>Aspidochirotida</taxon>
        <taxon>Holothuriidae</taxon>
        <taxon>Holothuria</taxon>
    </lineage>
</organism>
<comment type="subcellular location">
    <subcellularLocation>
        <location evidence="1">Secreted</location>
    </subcellularLocation>
</comment>
<keyword evidence="7" id="KW-0325">Glycoprotein</keyword>
<protein>
    <submittedName>
        <fullName evidence="12">Inter-alpha-trypsin inhibitor heavy chain H3</fullName>
    </submittedName>
</protein>
<dbReference type="SMART" id="SM00609">
    <property type="entry name" value="VIT"/>
    <property type="match status" value="1"/>
</dbReference>
<name>A0A9Q1HHR3_HOLLE</name>